<dbReference type="GO" id="GO:0005634">
    <property type="term" value="C:nucleus"/>
    <property type="evidence" value="ECO:0007669"/>
    <property type="project" value="TreeGrafter"/>
</dbReference>
<accession>A0AAV7B2Q4</accession>
<sequence>MSEEEGRRMEPRIVYREYVYPREDGGAGPSRELRLRIPEVLDSEYGMYVWPCAPVLAQYIWYHRASMTGKRLLEVGAGVSLPGIMAAKCGANVILSDSAALPQCLENCSRSCAQNNLTTVPVLGLTWGEVSPDLLTLPPIDIILGSDVFYEPKDFEDVLVSARFIMERNPNAEFWTTYQVRSANWSIDALLHKWDLRCVNVPLREFDADRECLAGSALPGRHSIQMMIITMKRDPLC</sequence>
<dbReference type="PANTHER" id="PTHR14614">
    <property type="entry name" value="HEPATOCELLULAR CARCINOMA-ASSOCIATED ANTIGEN"/>
    <property type="match status" value="1"/>
</dbReference>
<protein>
    <recommendedName>
        <fullName evidence="7">Methyltransferase-like protein 23</fullName>
    </recommendedName>
</protein>
<keyword evidence="6" id="KW-1185">Reference proteome</keyword>
<evidence type="ECO:0008006" key="7">
    <source>
        <dbReference type="Google" id="ProtNLM"/>
    </source>
</evidence>
<dbReference type="SUPFAM" id="SSF53335">
    <property type="entry name" value="S-adenosyl-L-methionine-dependent methyltransferases"/>
    <property type="match status" value="1"/>
</dbReference>
<comment type="caution">
    <text evidence="5">The sequence shown here is derived from an EMBL/GenBank/DDBJ whole genome shotgun (WGS) entry which is preliminary data.</text>
</comment>
<evidence type="ECO:0000256" key="4">
    <source>
        <dbReference type="ARBA" id="ARBA00043988"/>
    </source>
</evidence>
<dbReference type="InterPro" id="IPR029063">
    <property type="entry name" value="SAM-dependent_MTases_sf"/>
</dbReference>
<dbReference type="Proteomes" id="UP000824782">
    <property type="component" value="Unassembled WGS sequence"/>
</dbReference>
<dbReference type="AlphaFoldDB" id="A0AAV7B2Q4"/>
<dbReference type="Pfam" id="PF10294">
    <property type="entry name" value="Methyltransf_16"/>
    <property type="match status" value="1"/>
</dbReference>
<dbReference type="EMBL" id="WNYA01000006">
    <property type="protein sequence ID" value="KAG8565613.1"/>
    <property type="molecule type" value="Genomic_DNA"/>
</dbReference>
<reference evidence="5" key="1">
    <citation type="thesis" date="2020" institute="ProQuest LLC" country="789 East Eisenhower Parkway, Ann Arbor, MI, USA">
        <title>Comparative Genomics and Chromosome Evolution.</title>
        <authorList>
            <person name="Mudd A.B."/>
        </authorList>
    </citation>
    <scope>NUCLEOTIDE SEQUENCE</scope>
    <source>
        <strain evidence="5">237g6f4</strain>
        <tissue evidence="5">Blood</tissue>
    </source>
</reference>
<comment type="similarity">
    <text evidence="4">Belongs to the methyltransferase superfamily. METTL23 family.</text>
</comment>
<keyword evidence="2" id="KW-0808">Transferase</keyword>
<evidence type="ECO:0000256" key="1">
    <source>
        <dbReference type="ARBA" id="ARBA00022603"/>
    </source>
</evidence>
<proteinExistence type="inferred from homology"/>
<gene>
    <name evidence="5" type="ORF">GDO81_012917</name>
</gene>
<evidence type="ECO:0000313" key="6">
    <source>
        <dbReference type="Proteomes" id="UP000824782"/>
    </source>
</evidence>
<evidence type="ECO:0000313" key="5">
    <source>
        <dbReference type="EMBL" id="KAG8565613.1"/>
    </source>
</evidence>
<dbReference type="GO" id="GO:0008168">
    <property type="term" value="F:methyltransferase activity"/>
    <property type="evidence" value="ECO:0007669"/>
    <property type="project" value="UniProtKB-KW"/>
</dbReference>
<keyword evidence="3" id="KW-0949">S-adenosyl-L-methionine</keyword>
<dbReference type="Gene3D" id="3.40.50.150">
    <property type="entry name" value="Vaccinia Virus protein VP39"/>
    <property type="match status" value="1"/>
</dbReference>
<dbReference type="GO" id="GO:0032259">
    <property type="term" value="P:methylation"/>
    <property type="evidence" value="ECO:0007669"/>
    <property type="project" value="UniProtKB-KW"/>
</dbReference>
<dbReference type="InterPro" id="IPR019410">
    <property type="entry name" value="Methyltransf_16"/>
</dbReference>
<keyword evidence="1" id="KW-0489">Methyltransferase</keyword>
<dbReference type="PANTHER" id="PTHR14614:SF164">
    <property type="entry name" value="HISTONE-ARGININE METHYLTRANSFERASE METTL23"/>
    <property type="match status" value="1"/>
</dbReference>
<name>A0AAV7B2Q4_ENGPU</name>
<evidence type="ECO:0000256" key="2">
    <source>
        <dbReference type="ARBA" id="ARBA00022679"/>
    </source>
</evidence>
<organism evidence="5 6">
    <name type="scientific">Engystomops pustulosus</name>
    <name type="common">Tungara frog</name>
    <name type="synonym">Physalaemus pustulosus</name>
    <dbReference type="NCBI Taxonomy" id="76066"/>
    <lineage>
        <taxon>Eukaryota</taxon>
        <taxon>Metazoa</taxon>
        <taxon>Chordata</taxon>
        <taxon>Craniata</taxon>
        <taxon>Vertebrata</taxon>
        <taxon>Euteleostomi</taxon>
        <taxon>Amphibia</taxon>
        <taxon>Batrachia</taxon>
        <taxon>Anura</taxon>
        <taxon>Neobatrachia</taxon>
        <taxon>Hyloidea</taxon>
        <taxon>Leptodactylidae</taxon>
        <taxon>Leiuperinae</taxon>
        <taxon>Engystomops</taxon>
    </lineage>
</organism>
<evidence type="ECO:0000256" key="3">
    <source>
        <dbReference type="ARBA" id="ARBA00022691"/>
    </source>
</evidence>
<dbReference type="GO" id="GO:0005737">
    <property type="term" value="C:cytoplasm"/>
    <property type="evidence" value="ECO:0007669"/>
    <property type="project" value="TreeGrafter"/>
</dbReference>